<sequence>MPAAVRTPTESPVFGDGGRSPARNDPRRVDAVGSAGWVWFNPLTMSAATPAPPAATPVEARSHAVTVAAPPVPSADRVCVANFKDAARAERAVADLVALGLPADEVRSLKTLEDRRELLDGFRYDRPAVHTQAGVGAAIFGAVGAVMVSLGALILFPQPPGIEWFFIVAFTAGILGACLGGGVGWYAFRPQDDPHDPLSEQVATAGPAVAVLDVEHRGPDGAPIPMGRIARTLVRAGGNCRYLTGGYEDDPTH</sequence>
<reference evidence="3 4" key="1">
    <citation type="journal article" date="2020" name="Syst. Appl. Microbiol.">
        <title>Alienimonas chondri sp. nov., a novel planctomycete isolated from the biofilm of the red alga Chondrus crispus.</title>
        <authorList>
            <person name="Vitorino I."/>
            <person name="Albuquerque L."/>
            <person name="Wiegand S."/>
            <person name="Kallscheuer N."/>
            <person name="da Costa M.S."/>
            <person name="Lobo-da-Cunha A."/>
            <person name="Jogler C."/>
            <person name="Lage O.M."/>
        </authorList>
    </citation>
    <scope>NUCLEOTIDE SEQUENCE [LARGE SCALE GENOMIC DNA]</scope>
    <source>
        <strain evidence="3 4">LzC2</strain>
    </source>
</reference>
<keyword evidence="2" id="KW-0812">Transmembrane</keyword>
<evidence type="ECO:0000313" key="4">
    <source>
        <dbReference type="Proteomes" id="UP000609651"/>
    </source>
</evidence>
<keyword evidence="2" id="KW-1133">Transmembrane helix</keyword>
<accession>A0ABX1VFK4</accession>
<protein>
    <recommendedName>
        <fullName evidence="5">Magnesium transporter</fullName>
    </recommendedName>
</protein>
<name>A0ABX1VFK4_9PLAN</name>
<evidence type="ECO:0008006" key="5">
    <source>
        <dbReference type="Google" id="ProtNLM"/>
    </source>
</evidence>
<feature type="transmembrane region" description="Helical" evidence="2">
    <location>
        <begin position="162"/>
        <end position="188"/>
    </location>
</feature>
<feature type="region of interest" description="Disordered" evidence="1">
    <location>
        <begin position="1"/>
        <end position="28"/>
    </location>
</feature>
<dbReference type="Proteomes" id="UP000609651">
    <property type="component" value="Unassembled WGS sequence"/>
</dbReference>
<proteinExistence type="predicted"/>
<evidence type="ECO:0000256" key="1">
    <source>
        <dbReference type="SAM" id="MobiDB-lite"/>
    </source>
</evidence>
<comment type="caution">
    <text evidence="3">The sequence shown here is derived from an EMBL/GenBank/DDBJ whole genome shotgun (WGS) entry which is preliminary data.</text>
</comment>
<dbReference type="EMBL" id="WTPX01000060">
    <property type="protein sequence ID" value="NNJ26048.1"/>
    <property type="molecule type" value="Genomic_DNA"/>
</dbReference>
<organism evidence="3 4">
    <name type="scientific">Alienimonas chondri</name>
    <dbReference type="NCBI Taxonomy" id="2681879"/>
    <lineage>
        <taxon>Bacteria</taxon>
        <taxon>Pseudomonadati</taxon>
        <taxon>Planctomycetota</taxon>
        <taxon>Planctomycetia</taxon>
        <taxon>Planctomycetales</taxon>
        <taxon>Planctomycetaceae</taxon>
        <taxon>Alienimonas</taxon>
    </lineage>
</organism>
<feature type="transmembrane region" description="Helical" evidence="2">
    <location>
        <begin position="133"/>
        <end position="156"/>
    </location>
</feature>
<keyword evidence="4" id="KW-1185">Reference proteome</keyword>
<evidence type="ECO:0000313" key="3">
    <source>
        <dbReference type="EMBL" id="NNJ26048.1"/>
    </source>
</evidence>
<keyword evidence="2" id="KW-0472">Membrane</keyword>
<evidence type="ECO:0000256" key="2">
    <source>
        <dbReference type="SAM" id="Phobius"/>
    </source>
</evidence>
<gene>
    <name evidence="3" type="ORF">LzC2_21270</name>
</gene>